<dbReference type="GO" id="GO:0016874">
    <property type="term" value="F:ligase activity"/>
    <property type="evidence" value="ECO:0007669"/>
    <property type="project" value="UniProtKB-KW"/>
</dbReference>
<name>A0ABT8WQC4_9FLAO</name>
<dbReference type="Proteomes" id="UP001176806">
    <property type="component" value="Unassembled WGS sequence"/>
</dbReference>
<evidence type="ECO:0000313" key="8">
    <source>
        <dbReference type="Proteomes" id="UP001176806"/>
    </source>
</evidence>
<dbReference type="InterPro" id="IPR007016">
    <property type="entry name" value="O-antigen_ligase-rel_domated"/>
</dbReference>
<keyword evidence="3 5" id="KW-1133">Transmembrane helix</keyword>
<dbReference type="EMBL" id="JAUOEL010000005">
    <property type="protein sequence ID" value="MDO5975336.1"/>
    <property type="molecule type" value="Genomic_DNA"/>
</dbReference>
<keyword evidence="2 5" id="KW-0812">Transmembrane</keyword>
<protein>
    <submittedName>
        <fullName evidence="7">O-antigen ligase family protein</fullName>
    </submittedName>
</protein>
<reference evidence="7" key="1">
    <citation type="submission" date="2023-07" db="EMBL/GenBank/DDBJ databases">
        <title>Two novel species in the genus Flavivirga.</title>
        <authorList>
            <person name="Kwon K."/>
        </authorList>
    </citation>
    <scope>NUCLEOTIDE SEQUENCE</scope>
    <source>
        <strain evidence="7">KACC 14158</strain>
    </source>
</reference>
<dbReference type="Pfam" id="PF04932">
    <property type="entry name" value="Wzy_C"/>
    <property type="match status" value="1"/>
</dbReference>
<feature type="transmembrane region" description="Helical" evidence="5">
    <location>
        <begin position="273"/>
        <end position="293"/>
    </location>
</feature>
<keyword evidence="7" id="KW-0436">Ligase</keyword>
<keyword evidence="4 5" id="KW-0472">Membrane</keyword>
<evidence type="ECO:0000256" key="3">
    <source>
        <dbReference type="ARBA" id="ARBA00022989"/>
    </source>
</evidence>
<feature type="transmembrane region" description="Helical" evidence="5">
    <location>
        <begin position="302"/>
        <end position="320"/>
    </location>
</feature>
<evidence type="ECO:0000256" key="1">
    <source>
        <dbReference type="ARBA" id="ARBA00004141"/>
    </source>
</evidence>
<organism evidence="7 8">
    <name type="scientific">Flavivirga jejuensis</name>
    <dbReference type="NCBI Taxonomy" id="870487"/>
    <lineage>
        <taxon>Bacteria</taxon>
        <taxon>Pseudomonadati</taxon>
        <taxon>Bacteroidota</taxon>
        <taxon>Flavobacteriia</taxon>
        <taxon>Flavobacteriales</taxon>
        <taxon>Flavobacteriaceae</taxon>
        <taxon>Flavivirga</taxon>
    </lineage>
</organism>
<evidence type="ECO:0000259" key="6">
    <source>
        <dbReference type="Pfam" id="PF04932"/>
    </source>
</evidence>
<keyword evidence="8" id="KW-1185">Reference proteome</keyword>
<sequence length="347" mass="39881">MSIPYLIIVFGIFNSTNLDRAFSQIQTGLSLFLYPLCFSMLPEKSLSKINKRKVDDAFIVSLVIFSATVFLYYFLIKGKSWLFLVHHYITLIDKIIWEKYQIHSLYLALLLIISIILSLRGAIKTKNKFFILHIVNIVYSLSLLAIMNKRASIILIIVTSLLFLFTLKKNVRKIAVISAFGAITLLLGLVIYLPRFNGNSFSEFKKIEQSINDPKTSIGARIVLNKATFEIFKNNPLFGVGTGDDMQILSEATTKLSDGIVEKYNSHNQFNSYLIRTGLFGLSIFLFYCFFLLKMALKSKDIVFICLLIIFFGNMLIENILEREAGVLVFSFFISYYSRIYFKYEKK</sequence>
<feature type="transmembrane region" description="Helical" evidence="5">
    <location>
        <begin position="100"/>
        <end position="117"/>
    </location>
</feature>
<feature type="transmembrane region" description="Helical" evidence="5">
    <location>
        <begin position="54"/>
        <end position="75"/>
    </location>
</feature>
<feature type="domain" description="O-antigen ligase-related" evidence="6">
    <location>
        <begin position="137"/>
        <end position="286"/>
    </location>
</feature>
<dbReference type="InterPro" id="IPR051533">
    <property type="entry name" value="WaaL-like"/>
</dbReference>
<feature type="transmembrane region" description="Helical" evidence="5">
    <location>
        <begin position="174"/>
        <end position="193"/>
    </location>
</feature>
<feature type="transmembrane region" description="Helical" evidence="5">
    <location>
        <begin position="129"/>
        <end position="145"/>
    </location>
</feature>
<evidence type="ECO:0000256" key="2">
    <source>
        <dbReference type="ARBA" id="ARBA00022692"/>
    </source>
</evidence>
<evidence type="ECO:0000256" key="4">
    <source>
        <dbReference type="ARBA" id="ARBA00023136"/>
    </source>
</evidence>
<gene>
    <name evidence="7" type="ORF">Q4Q40_14155</name>
</gene>
<dbReference type="RefSeq" id="WP_303302530.1">
    <property type="nucleotide sequence ID" value="NZ_BAABDA010000055.1"/>
</dbReference>
<feature type="transmembrane region" description="Helical" evidence="5">
    <location>
        <begin position="326"/>
        <end position="342"/>
    </location>
</feature>
<comment type="subcellular location">
    <subcellularLocation>
        <location evidence="1">Membrane</location>
        <topology evidence="1">Multi-pass membrane protein</topology>
    </subcellularLocation>
</comment>
<dbReference type="PANTHER" id="PTHR37422:SF17">
    <property type="entry name" value="O-ANTIGEN LIGASE"/>
    <property type="match status" value="1"/>
</dbReference>
<dbReference type="PANTHER" id="PTHR37422">
    <property type="entry name" value="TEICHURONIC ACID BIOSYNTHESIS PROTEIN TUAE"/>
    <property type="match status" value="1"/>
</dbReference>
<proteinExistence type="predicted"/>
<comment type="caution">
    <text evidence="7">The sequence shown here is derived from an EMBL/GenBank/DDBJ whole genome shotgun (WGS) entry which is preliminary data.</text>
</comment>
<accession>A0ABT8WQC4</accession>
<feature type="transmembrane region" description="Helical" evidence="5">
    <location>
        <begin position="151"/>
        <end position="167"/>
    </location>
</feature>
<evidence type="ECO:0000256" key="5">
    <source>
        <dbReference type="SAM" id="Phobius"/>
    </source>
</evidence>
<evidence type="ECO:0000313" key="7">
    <source>
        <dbReference type="EMBL" id="MDO5975336.1"/>
    </source>
</evidence>